<feature type="region of interest" description="Disordered" evidence="4">
    <location>
        <begin position="958"/>
        <end position="1025"/>
    </location>
</feature>
<feature type="region of interest" description="Disordered" evidence="4">
    <location>
        <begin position="822"/>
        <end position="862"/>
    </location>
</feature>
<feature type="compositionally biased region" description="Basic and acidic residues" evidence="4">
    <location>
        <begin position="1407"/>
        <end position="1424"/>
    </location>
</feature>
<feature type="compositionally biased region" description="Acidic residues" evidence="4">
    <location>
        <begin position="837"/>
        <end position="847"/>
    </location>
</feature>
<dbReference type="PANTHER" id="PTHR44006:SF1">
    <property type="entry name" value="U5 SMALL NUCLEAR RIBONUCLEOPROTEIN 40 KDA PROTEIN"/>
    <property type="match status" value="1"/>
</dbReference>
<keyword evidence="2" id="KW-0677">Repeat</keyword>
<feature type="compositionally biased region" description="Low complexity" evidence="4">
    <location>
        <begin position="963"/>
        <end position="979"/>
    </location>
</feature>
<feature type="region of interest" description="Disordered" evidence="4">
    <location>
        <begin position="660"/>
        <end position="685"/>
    </location>
</feature>
<feature type="compositionally biased region" description="Polar residues" evidence="4">
    <location>
        <begin position="1110"/>
        <end position="1124"/>
    </location>
</feature>
<dbReference type="SMART" id="SM00320">
    <property type="entry name" value="WD40"/>
    <property type="match status" value="6"/>
</dbReference>
<evidence type="ECO:0000256" key="4">
    <source>
        <dbReference type="SAM" id="MobiDB-lite"/>
    </source>
</evidence>
<feature type="region of interest" description="Disordered" evidence="4">
    <location>
        <begin position="1308"/>
        <end position="1424"/>
    </location>
</feature>
<protein>
    <submittedName>
        <fullName evidence="5">Uncharacterized protein</fullName>
    </submittedName>
</protein>
<feature type="compositionally biased region" description="Basic residues" evidence="4">
    <location>
        <begin position="1362"/>
        <end position="1371"/>
    </location>
</feature>
<feature type="compositionally biased region" description="Low complexity" evidence="4">
    <location>
        <begin position="1070"/>
        <end position="1086"/>
    </location>
</feature>
<keyword evidence="6" id="KW-1185">Reference proteome</keyword>
<keyword evidence="1 3" id="KW-0853">WD repeat</keyword>
<dbReference type="PROSITE" id="PS00678">
    <property type="entry name" value="WD_REPEATS_1"/>
    <property type="match status" value="1"/>
</dbReference>
<dbReference type="InterPro" id="IPR052234">
    <property type="entry name" value="U5_snRNP_Component"/>
</dbReference>
<dbReference type="Proteomes" id="UP001470230">
    <property type="component" value="Unassembled WGS sequence"/>
</dbReference>
<proteinExistence type="predicted"/>
<dbReference type="EMBL" id="JAPFFF010000021">
    <property type="protein sequence ID" value="KAK8853854.1"/>
    <property type="molecule type" value="Genomic_DNA"/>
</dbReference>
<feature type="region of interest" description="Disordered" evidence="4">
    <location>
        <begin position="1062"/>
        <end position="1257"/>
    </location>
</feature>
<dbReference type="InterPro" id="IPR015943">
    <property type="entry name" value="WD40/YVTN_repeat-like_dom_sf"/>
</dbReference>
<gene>
    <name evidence="5" type="ORF">M9Y10_016397</name>
</gene>
<comment type="caution">
    <text evidence="5">The sequence shown here is derived from an EMBL/GenBank/DDBJ whole genome shotgun (WGS) entry which is preliminary data.</text>
</comment>
<evidence type="ECO:0000313" key="6">
    <source>
        <dbReference type="Proteomes" id="UP001470230"/>
    </source>
</evidence>
<dbReference type="PANTHER" id="PTHR44006">
    <property type="entry name" value="U5 SMALL NUCLEAR RIBONUCLEOPROTEIN 40 KDA PROTEIN"/>
    <property type="match status" value="1"/>
</dbReference>
<feature type="compositionally biased region" description="Basic and acidic residues" evidence="4">
    <location>
        <begin position="1182"/>
        <end position="1193"/>
    </location>
</feature>
<dbReference type="InterPro" id="IPR019775">
    <property type="entry name" value="WD40_repeat_CS"/>
</dbReference>
<dbReference type="SUPFAM" id="SSF50978">
    <property type="entry name" value="WD40 repeat-like"/>
    <property type="match status" value="2"/>
</dbReference>
<evidence type="ECO:0000256" key="2">
    <source>
        <dbReference type="ARBA" id="ARBA00022737"/>
    </source>
</evidence>
<name>A0ABR2HW27_9EUKA</name>
<feature type="compositionally biased region" description="Low complexity" evidence="4">
    <location>
        <begin position="1372"/>
        <end position="1391"/>
    </location>
</feature>
<sequence>MRSFFHKDFHFQHKYPLKVWSAGIIEDIPYLVSFDGATLRQINLFTKKVTHSIDYHHLNAFSICLYMSTNIYKYENLFLLVKNQRLIEIYDYSLKHITQFDYDTGSAIIAVHWHKPTDRLFTCGTNGWLRCFRITTQHKVTEFVAKWDLLWEIRSTSDWIVSLAHDDFTQILYGAVEDSIFAWDLNTGDFKYRLPQMHNKFKICQVDVDPESSVVITSGQDGYIRTWDIKELECKNLNSFEVAPEGHVSFYMIGRQIVTIGKDRIIKFFGISDSTLRCSVPLADPTQKVNLDEVVNPPLVVLVTEKGSICITSYKEQIQTAVLYSAPEEILSTDSTISSMDFDNKENNLLCLCSNNFIVASHEKGKSTTIDLDVPNTNACKRCCVSEVLCFIVSGDILYAGFKNGSVKCINLRKKECIMLDQVPLDEPIDYITIIHGLFLFNHPTCGEVAPIKTSNNTPFIVCYTCKGNINVWCARCHTHLLTFEIGKKPITCMKLVPEKSLILISAQKTLTIYRINAYDFIPLGEIATSGNQFITSFELTHDMELIAGTSSGEIMILQIEETKDEFHFTVKHHIAFEAGIFKVHFNSIIGKPVICLKNGTLIGMNQKTAKIISRSNNVDAEPLTAVYFKYNENEYKVGAYLAFGSRIHFATVETYEEPVVVKEEEEEEEEQKKEEENDDNEDKAERIIKYYEESQLNISRLLLLSQKEKSKKKRKEYIPEMESSAKPQTQEPVPDKRITTQKSKLTYNEVMAKNRNAIQEALGQFNYSRPSSASKISKKPSYSKFSSENSQSSRSNYDDNQLSLVVTPFFYTDLPENSRVMVPHPKKLSQRSASETETETETDIEEETKSKSSISSQRTKRNNLTVTEKSLVYDERLENGFQAIIDENENVERTTPDYIPPGGRFVLTKLRKEPVKAPTIIKKIFVGPPSSSRILFNDPSTLNGLNFFDPRGFQSRLDAENSESSTALQSSKSTSRNDNNNEEEEEGEKNNEEETNESETQSDNQSEGEKDIIAELTRPKMTDLQKRKLLKKKRVSITQMMTAPSTRSKTSQQVKRKITTGPLNDAPFKAKPILTPKTPTPALKTNFSSLNDQTPSSRRSKVNREPLNTRFQNKNTATTSNSKPPIVITNAHLEPKEKINIDQIQIKPIPQDEAIKNAQTPPPSPKSTSPRTTTSNVTPIKSDKDDTNKEPSKSTVNDESEAKITDNTDSSTEQDKSSAKNENESSDQSENPPQSPKHVQFVIPSNSPKDSKTDINAYEEEIEVEMPIIDIKLRHDMHPQRRRKVKDQPIHLNTPESYLVNYIKNKIPEPEKYVKQKPKAPPRLTPRDEYESIKAQMMSPNLPKKHSSDSSSTASYEKIHNNRKKKKKTNSRSNSSVMSEASSTADSSESNLKELAQDDQNAVVVPEKKPPKQVETLSKDEEQARINQERRKKMLAGGDSIFDSFFHKPNNEKEEVNNEKKESEIKEVKFYYPQLKNLQKFWEQKIISPLLPFDFGDPNTAKYGEGTVFDDSIDKVNPIQGFHLFSGTAKDGVNDLVRRFQKISAFNSGERDNIDDIFEDETKDDILLNLPSHQRRLSF</sequence>
<feature type="compositionally biased region" description="Polar residues" evidence="4">
    <location>
        <begin position="1087"/>
        <end position="1098"/>
    </location>
</feature>
<feature type="region of interest" description="Disordered" evidence="4">
    <location>
        <begin position="769"/>
        <end position="800"/>
    </location>
</feature>
<accession>A0ABR2HW27</accession>
<feature type="compositionally biased region" description="Basic and acidic residues" evidence="4">
    <location>
        <begin position="1008"/>
        <end position="1025"/>
    </location>
</feature>
<feature type="repeat" description="WD" evidence="3">
    <location>
        <begin position="203"/>
        <end position="237"/>
    </location>
</feature>
<dbReference type="InterPro" id="IPR036322">
    <property type="entry name" value="WD40_repeat_dom_sf"/>
</dbReference>
<feature type="compositionally biased region" description="Low complexity" evidence="4">
    <location>
        <begin position="769"/>
        <end position="796"/>
    </location>
</feature>
<feature type="compositionally biased region" description="Acidic residues" evidence="4">
    <location>
        <begin position="981"/>
        <end position="998"/>
    </location>
</feature>
<dbReference type="InterPro" id="IPR001680">
    <property type="entry name" value="WD40_rpt"/>
</dbReference>
<dbReference type="PROSITE" id="PS50082">
    <property type="entry name" value="WD_REPEATS_2"/>
    <property type="match status" value="1"/>
</dbReference>
<feature type="compositionally biased region" description="Basic and acidic residues" evidence="4">
    <location>
        <begin position="1214"/>
        <end position="1224"/>
    </location>
</feature>
<feature type="compositionally biased region" description="Low complexity" evidence="4">
    <location>
        <begin position="1142"/>
        <end position="1153"/>
    </location>
</feature>
<reference evidence="5 6" key="1">
    <citation type="submission" date="2024-04" db="EMBL/GenBank/DDBJ databases">
        <title>Tritrichomonas musculus Genome.</title>
        <authorList>
            <person name="Alves-Ferreira E."/>
            <person name="Grigg M."/>
            <person name="Lorenzi H."/>
            <person name="Galac M."/>
        </authorList>
    </citation>
    <scope>NUCLEOTIDE SEQUENCE [LARGE SCALE GENOMIC DNA]</scope>
    <source>
        <strain evidence="5 6">EAF2021</strain>
    </source>
</reference>
<feature type="compositionally biased region" description="Low complexity" evidence="4">
    <location>
        <begin position="1167"/>
        <end position="1176"/>
    </location>
</feature>
<organism evidence="5 6">
    <name type="scientific">Tritrichomonas musculus</name>
    <dbReference type="NCBI Taxonomy" id="1915356"/>
    <lineage>
        <taxon>Eukaryota</taxon>
        <taxon>Metamonada</taxon>
        <taxon>Parabasalia</taxon>
        <taxon>Tritrichomonadida</taxon>
        <taxon>Tritrichomonadidae</taxon>
        <taxon>Tritrichomonas</taxon>
    </lineage>
</organism>
<evidence type="ECO:0000256" key="1">
    <source>
        <dbReference type="ARBA" id="ARBA00022574"/>
    </source>
</evidence>
<evidence type="ECO:0000256" key="3">
    <source>
        <dbReference type="PROSITE-ProRule" id="PRU00221"/>
    </source>
</evidence>
<dbReference type="Gene3D" id="2.130.10.10">
    <property type="entry name" value="YVTN repeat-like/Quinoprotein amine dehydrogenase"/>
    <property type="match status" value="2"/>
</dbReference>
<evidence type="ECO:0000313" key="5">
    <source>
        <dbReference type="EMBL" id="KAK8853854.1"/>
    </source>
</evidence>
<feature type="region of interest" description="Disordered" evidence="4">
    <location>
        <begin position="715"/>
        <end position="743"/>
    </location>
</feature>